<sequence length="178" mass="19476">MPARQPDCSCVRGPRVVQGKWYGVRSYLHLFYEDCTGASPDGDRSLPHGAQAPLIWKVRDTENPSSSLSLERHPSAHILRGGRGLGQEGAELCRAQVFFSIQKSVTLQPTSDFQVCSPWARHRWLWAQHSNSGGAGSFPDMSFHQTSPLPAREGCGDREGSSAGFKGKSAVQTWVPTP</sequence>
<evidence type="ECO:0000313" key="3">
    <source>
        <dbReference type="Proteomes" id="UP000567570"/>
    </source>
</evidence>
<feature type="non-terminal residue" evidence="2">
    <location>
        <position position="1"/>
    </location>
</feature>
<feature type="region of interest" description="Disordered" evidence="1">
    <location>
        <begin position="152"/>
        <end position="178"/>
    </location>
</feature>
<protein>
    <submittedName>
        <fullName evidence="2">NRSN2 protein</fullName>
    </submittedName>
</protein>
<evidence type="ECO:0000313" key="2">
    <source>
        <dbReference type="EMBL" id="NXO59976.1"/>
    </source>
</evidence>
<dbReference type="GO" id="GO:0007399">
    <property type="term" value="P:nervous system development"/>
    <property type="evidence" value="ECO:0007669"/>
    <property type="project" value="TreeGrafter"/>
</dbReference>
<dbReference type="AlphaFoldDB" id="A0A7L1TFB1"/>
<dbReference type="GO" id="GO:0043025">
    <property type="term" value="C:neuronal cell body"/>
    <property type="evidence" value="ECO:0007669"/>
    <property type="project" value="TreeGrafter"/>
</dbReference>
<proteinExistence type="predicted"/>
<evidence type="ECO:0000256" key="1">
    <source>
        <dbReference type="SAM" id="MobiDB-lite"/>
    </source>
</evidence>
<name>A0A7L1TFB1_ARAGA</name>
<dbReference type="EMBL" id="VXBL01009726">
    <property type="protein sequence ID" value="NXO59976.1"/>
    <property type="molecule type" value="Genomic_DNA"/>
</dbReference>
<feature type="non-terminal residue" evidence="2">
    <location>
        <position position="178"/>
    </location>
</feature>
<dbReference type="InterPro" id="IPR024883">
    <property type="entry name" value="Neurensin"/>
</dbReference>
<keyword evidence="3" id="KW-1185">Reference proteome</keyword>
<dbReference type="PANTHER" id="PTHR14796:SF5">
    <property type="entry name" value="NEURENSIN-2"/>
    <property type="match status" value="1"/>
</dbReference>
<dbReference type="GO" id="GO:0043005">
    <property type="term" value="C:neuron projection"/>
    <property type="evidence" value="ECO:0007669"/>
    <property type="project" value="TreeGrafter"/>
</dbReference>
<comment type="caution">
    <text evidence="2">The sequence shown here is derived from an EMBL/GenBank/DDBJ whole genome shotgun (WGS) entry which is preliminary data.</text>
</comment>
<dbReference type="Pfam" id="PF14927">
    <property type="entry name" value="Neurensin"/>
    <property type="match status" value="1"/>
</dbReference>
<reference evidence="2 3" key="1">
    <citation type="submission" date="2019-09" db="EMBL/GenBank/DDBJ databases">
        <title>Bird 10,000 Genomes (B10K) Project - Family phase.</title>
        <authorList>
            <person name="Zhang G."/>
        </authorList>
    </citation>
    <scope>NUCLEOTIDE SEQUENCE [LARGE SCALE GENOMIC DNA]</scope>
    <source>
        <strain evidence="2">B10K-DU-002-11</strain>
        <tissue evidence="2">Muscle</tissue>
    </source>
</reference>
<dbReference type="PANTHER" id="PTHR14796">
    <property type="entry name" value="NEURENSIN 1-RELATED"/>
    <property type="match status" value="1"/>
</dbReference>
<accession>A0A7L1TFB1</accession>
<dbReference type="Proteomes" id="UP000567570">
    <property type="component" value="Unassembled WGS sequence"/>
</dbReference>
<organism evidence="2 3">
    <name type="scientific">Aramus guarauna</name>
    <name type="common">Limpkin</name>
    <name type="synonym">Scolopax guarauna</name>
    <dbReference type="NCBI Taxonomy" id="54356"/>
    <lineage>
        <taxon>Eukaryota</taxon>
        <taxon>Metazoa</taxon>
        <taxon>Chordata</taxon>
        <taxon>Craniata</taxon>
        <taxon>Vertebrata</taxon>
        <taxon>Euteleostomi</taxon>
        <taxon>Archelosauria</taxon>
        <taxon>Archosauria</taxon>
        <taxon>Dinosauria</taxon>
        <taxon>Saurischia</taxon>
        <taxon>Theropoda</taxon>
        <taxon>Coelurosauria</taxon>
        <taxon>Aves</taxon>
        <taxon>Neognathae</taxon>
        <taxon>Neoaves</taxon>
        <taxon>Gruiformes</taxon>
        <taxon>Aramidae</taxon>
        <taxon>Aramus</taxon>
    </lineage>
</organism>
<dbReference type="GO" id="GO:0030133">
    <property type="term" value="C:transport vesicle"/>
    <property type="evidence" value="ECO:0007669"/>
    <property type="project" value="InterPro"/>
</dbReference>
<gene>
    <name evidence="2" type="primary">Nrsn2</name>
    <name evidence="2" type="ORF">ARAGUA_R06474</name>
</gene>